<dbReference type="PANTHER" id="PTHR30031">
    <property type="entry name" value="PHOSPHOENOLPYRUVATE CARBOXYKINASE ATP"/>
    <property type="match status" value="1"/>
</dbReference>
<evidence type="ECO:0000256" key="6">
    <source>
        <dbReference type="ARBA" id="ARBA00022741"/>
    </source>
</evidence>
<dbReference type="FunFam" id="2.170.8.10:FF:000001">
    <property type="entry name" value="Phosphoenolpyruvate carboxykinase (ATP)"/>
    <property type="match status" value="1"/>
</dbReference>
<evidence type="ECO:0000256" key="12">
    <source>
        <dbReference type="SAM" id="MobiDB-lite"/>
    </source>
</evidence>
<dbReference type="Proteomes" id="UP000516314">
    <property type="component" value="Chromosome 4"/>
</dbReference>
<dbReference type="UniPathway" id="UPA00138"/>
<dbReference type="PROSITE" id="PS00532">
    <property type="entry name" value="PEPCK_ATP"/>
    <property type="match status" value="1"/>
</dbReference>
<dbReference type="Gene3D" id="3.90.228.20">
    <property type="match status" value="2"/>
</dbReference>
<dbReference type="Gene3D" id="3.40.449.10">
    <property type="entry name" value="Phosphoenolpyruvate Carboxykinase, domain 1"/>
    <property type="match status" value="2"/>
</dbReference>
<keyword evidence="9" id="KW-0175">Coiled coil</keyword>
<dbReference type="AlphaFoldDB" id="A0A7G2F6U7"/>
<feature type="compositionally biased region" description="Basic and acidic residues" evidence="12">
    <location>
        <begin position="108"/>
        <end position="118"/>
    </location>
</feature>
<dbReference type="InterPro" id="IPR001272">
    <property type="entry name" value="PEP_carboxykinase_ATP"/>
</dbReference>
<keyword evidence="10" id="KW-0456">Lyase</keyword>
<comment type="similarity">
    <text evidence="2">Belongs to the phosphoenolpyruvate carboxykinase (ATP) family.</text>
</comment>
<protein>
    <recommendedName>
        <fullName evidence="4">phosphoenolpyruvate carboxykinase (ATP)</fullName>
        <ecNumber evidence="4">4.1.1.49</ecNumber>
    </recommendedName>
</protein>
<dbReference type="InterPro" id="IPR015994">
    <property type="entry name" value="PEPCK_ATP_CS"/>
</dbReference>
<feature type="region of interest" description="Disordered" evidence="12">
    <location>
        <begin position="1"/>
        <end position="44"/>
    </location>
</feature>
<proteinExistence type="inferred from homology"/>
<evidence type="ECO:0000256" key="11">
    <source>
        <dbReference type="ARBA" id="ARBA00047371"/>
    </source>
</evidence>
<dbReference type="CDD" id="cd00484">
    <property type="entry name" value="PEPCK_ATP"/>
    <property type="match status" value="1"/>
</dbReference>
<comment type="catalytic activity">
    <reaction evidence="11">
        <text>oxaloacetate + ATP = phosphoenolpyruvate + ADP + CO2</text>
        <dbReference type="Rhea" id="RHEA:18617"/>
        <dbReference type="ChEBI" id="CHEBI:16452"/>
        <dbReference type="ChEBI" id="CHEBI:16526"/>
        <dbReference type="ChEBI" id="CHEBI:30616"/>
        <dbReference type="ChEBI" id="CHEBI:58702"/>
        <dbReference type="ChEBI" id="CHEBI:456216"/>
        <dbReference type="EC" id="4.1.1.49"/>
    </reaction>
</comment>
<evidence type="ECO:0000313" key="13">
    <source>
        <dbReference type="EMBL" id="CAD5330247.1"/>
    </source>
</evidence>
<feature type="region of interest" description="Disordered" evidence="12">
    <location>
        <begin position="100"/>
        <end position="125"/>
    </location>
</feature>
<dbReference type="PANTHER" id="PTHR30031:SF0">
    <property type="entry name" value="PHOSPHOENOLPYRUVATE CARBOXYKINASE (ATP)"/>
    <property type="match status" value="1"/>
</dbReference>
<dbReference type="InterPro" id="IPR013256">
    <property type="entry name" value="Chromatin_SPT2"/>
</dbReference>
<evidence type="ECO:0000256" key="8">
    <source>
        <dbReference type="ARBA" id="ARBA00022840"/>
    </source>
</evidence>
<gene>
    <name evidence="13" type="ORF">AT9943_LOCUS17798</name>
</gene>
<dbReference type="HAMAP" id="MF_00453">
    <property type="entry name" value="PEPCK_ATP"/>
    <property type="match status" value="1"/>
</dbReference>
<feature type="compositionally biased region" description="Low complexity" evidence="12">
    <location>
        <begin position="1"/>
        <end position="10"/>
    </location>
</feature>
<feature type="compositionally biased region" description="Polar residues" evidence="12">
    <location>
        <begin position="810"/>
        <end position="829"/>
    </location>
</feature>
<reference evidence="13 14" key="1">
    <citation type="submission" date="2020-09" db="EMBL/GenBank/DDBJ databases">
        <authorList>
            <person name="Ashkenazy H."/>
        </authorList>
    </citation>
    <scope>NUCLEOTIDE SEQUENCE [LARGE SCALE GENOMIC DNA]</scope>
    <source>
        <strain evidence="14">cv. Cdm-0</strain>
    </source>
</reference>
<name>A0A7G2F6U7_ARATH</name>
<dbReference type="Pfam" id="PF08243">
    <property type="entry name" value="SPT2"/>
    <property type="match status" value="1"/>
</dbReference>
<keyword evidence="8" id="KW-0067">ATP-binding</keyword>
<keyword evidence="7" id="KW-0210">Decarboxylase</keyword>
<sequence length="947" mass="104449">MSAGNGNATNGDGGFSFPKGPVMPKITTGAAKRGSGVCHDDSGPTVNATTIDELHSLQKKRSAPTTPINQNAAAAFAAVSEEERQKIQLQSISASLASLTRESGPKVVRGDPAEKKTDGSTTPAYAHGQHHSIFSPALGAVSDSSLKFTHVLYNLSPAELYEQAIKYEKGSFITSNGALATLSGAKTGRAPRDKRVVRDATTEDELWWGKGSPNIEMDEHTFMVNRERAVDYLNSLEKVFVNDQYLNWDPENRIKFPCNRYTHYMTSSTSVDLNLARREMVILGTQYAGEMKKGLFSVMHYLMPKRRILSLHSGCNMGKDGDVALFFGLSGTGKTTLSTDHNRYLIGDDEHCWTETGVSNIEGGCYAKCVDLSREKEPDIWNAIKFGTVLENVVFDEHTREVDYSDKSVTENTRAAYPIEFIPNAKIPCVGPHPTNVILLACDAFGVLPPVSKLNLAQTMYHFISGYTALVAGTEDGIKEPTATFSACFGAAFIMLHPTKYAAMLAEKMKSQGATGWLVNTGWSGGSYGVGNRIKLAYTRKIIDAIHSGSLLKANYKKTEIFGFEIPTEIEGIPSEILDPVNSWSDKKAHKDTLVKLGGLFKKNFEVFANHKIGVDGKLTEEILAAEFLELRQRIKESIRKKTPNGDTIIAPTTSQSHQSKSNLPYNDFGSFFGPSQTVIASRVLQESKSLLQNETSAAKMLNSIQNLADQNCFVSCVQKKSSVQKDDASGTKNANEVKRKAEKLKDARDYSFLFSDDAQLPASIKEPPKSRPSSTESQMQPRPGSSNNVQAHTREDSTINSQKRKSINKKGQPSSKLGHQRPLSSTKPKQQRVEQRNVSLALTRSLLPPAKHQLISKPPLKRVKKKPVTMSEDDLALQMVRKMCKTDRFAGRDEDYDDRCMEANFDDIMREEKRSERLAKKEDAEQLRRQDASVMGRSNGGKEGEI</sequence>
<evidence type="ECO:0000256" key="2">
    <source>
        <dbReference type="ARBA" id="ARBA00006052"/>
    </source>
</evidence>
<evidence type="ECO:0000256" key="7">
    <source>
        <dbReference type="ARBA" id="ARBA00022793"/>
    </source>
</evidence>
<feature type="region of interest" description="Disordered" evidence="12">
    <location>
        <begin position="759"/>
        <end position="837"/>
    </location>
</feature>
<dbReference type="SUPFAM" id="SSF53795">
    <property type="entry name" value="PEP carboxykinase-like"/>
    <property type="match status" value="1"/>
</dbReference>
<dbReference type="Pfam" id="PF01293">
    <property type="entry name" value="PEPCK_ATP"/>
    <property type="match status" value="1"/>
</dbReference>
<dbReference type="SUPFAM" id="SSF68923">
    <property type="entry name" value="PEP carboxykinase N-terminal domain"/>
    <property type="match status" value="1"/>
</dbReference>
<organism evidence="13 14">
    <name type="scientific">Arabidopsis thaliana</name>
    <name type="common">Mouse-ear cress</name>
    <dbReference type="NCBI Taxonomy" id="3702"/>
    <lineage>
        <taxon>Eukaryota</taxon>
        <taxon>Viridiplantae</taxon>
        <taxon>Streptophyta</taxon>
        <taxon>Embryophyta</taxon>
        <taxon>Tracheophyta</taxon>
        <taxon>Spermatophyta</taxon>
        <taxon>Magnoliopsida</taxon>
        <taxon>eudicotyledons</taxon>
        <taxon>Gunneridae</taxon>
        <taxon>Pentapetalae</taxon>
        <taxon>rosids</taxon>
        <taxon>malvids</taxon>
        <taxon>Brassicales</taxon>
        <taxon>Brassicaceae</taxon>
        <taxon>Camelineae</taxon>
        <taxon>Arabidopsis</taxon>
    </lineage>
</organism>
<evidence type="ECO:0000256" key="3">
    <source>
        <dbReference type="ARBA" id="ARBA00006461"/>
    </source>
</evidence>
<dbReference type="GO" id="GO:0004612">
    <property type="term" value="F:phosphoenolpyruvate carboxykinase (ATP) activity"/>
    <property type="evidence" value="ECO:0007669"/>
    <property type="project" value="UniProtKB-EC"/>
</dbReference>
<comment type="pathway">
    <text evidence="1">Carbohydrate biosynthesis; gluconeogenesis.</text>
</comment>
<keyword evidence="5" id="KW-0312">Gluconeogenesis</keyword>
<evidence type="ECO:0000256" key="1">
    <source>
        <dbReference type="ARBA" id="ARBA00004742"/>
    </source>
</evidence>
<dbReference type="EMBL" id="LR881469">
    <property type="protein sequence ID" value="CAD5330247.1"/>
    <property type="molecule type" value="Genomic_DNA"/>
</dbReference>
<dbReference type="InterPro" id="IPR008210">
    <property type="entry name" value="PEP_carboxykinase_N"/>
</dbReference>
<evidence type="ECO:0000256" key="10">
    <source>
        <dbReference type="ARBA" id="ARBA00023239"/>
    </source>
</evidence>
<evidence type="ECO:0000256" key="5">
    <source>
        <dbReference type="ARBA" id="ARBA00022432"/>
    </source>
</evidence>
<evidence type="ECO:0000256" key="9">
    <source>
        <dbReference type="ARBA" id="ARBA00023054"/>
    </source>
</evidence>
<comment type="similarity">
    <text evidence="3">Belongs to the SPT2 family.</text>
</comment>
<dbReference type="SMART" id="SM00784">
    <property type="entry name" value="SPT2"/>
    <property type="match status" value="1"/>
</dbReference>
<dbReference type="InterPro" id="IPR013035">
    <property type="entry name" value="PEP_carboxykinase_C"/>
</dbReference>
<dbReference type="GO" id="GO:0005524">
    <property type="term" value="F:ATP binding"/>
    <property type="evidence" value="ECO:0007669"/>
    <property type="project" value="UniProtKB-KW"/>
</dbReference>
<feature type="compositionally biased region" description="Polar residues" evidence="12">
    <location>
        <begin position="772"/>
        <end position="792"/>
    </location>
</feature>
<dbReference type="GO" id="GO:0006094">
    <property type="term" value="P:gluconeogenesis"/>
    <property type="evidence" value="ECO:0007669"/>
    <property type="project" value="UniProtKB-UniPathway"/>
</dbReference>
<feature type="region of interest" description="Disordered" evidence="12">
    <location>
        <begin position="914"/>
        <end position="947"/>
    </location>
</feature>
<accession>A0A7G2F6U7</accession>
<feature type="compositionally biased region" description="Basic and acidic residues" evidence="12">
    <location>
        <begin position="914"/>
        <end position="932"/>
    </location>
</feature>
<evidence type="ECO:0000256" key="4">
    <source>
        <dbReference type="ARBA" id="ARBA00012363"/>
    </source>
</evidence>
<dbReference type="EC" id="4.1.1.49" evidence="4"/>
<keyword evidence="6" id="KW-0547">Nucleotide-binding</keyword>
<evidence type="ECO:0000313" key="14">
    <source>
        <dbReference type="Proteomes" id="UP000516314"/>
    </source>
</evidence>